<evidence type="ECO:0000259" key="3">
    <source>
        <dbReference type="Pfam" id="PF13622"/>
    </source>
</evidence>
<dbReference type="Gene3D" id="2.40.160.210">
    <property type="entry name" value="Acyl-CoA thioesterase, double hotdog domain"/>
    <property type="match status" value="1"/>
</dbReference>
<reference evidence="5 6" key="1">
    <citation type="journal article" date="2023" name="IMA Fungus">
        <title>Comparative genomic study of the Penicillium genus elucidates a diverse pangenome and 15 lateral gene transfer events.</title>
        <authorList>
            <person name="Petersen C."/>
            <person name="Sorensen T."/>
            <person name="Nielsen M.R."/>
            <person name="Sondergaard T.E."/>
            <person name="Sorensen J.L."/>
            <person name="Fitzpatrick D.A."/>
            <person name="Frisvad J.C."/>
            <person name="Nielsen K.L."/>
        </authorList>
    </citation>
    <scope>NUCLEOTIDE SEQUENCE [LARGE SCALE GENOMIC DNA]</scope>
    <source>
        <strain evidence="5 6">IBT 29057</strain>
    </source>
</reference>
<proteinExistence type="inferred from homology"/>
<dbReference type="InterPro" id="IPR029069">
    <property type="entry name" value="HotDog_dom_sf"/>
</dbReference>
<dbReference type="InterPro" id="IPR049450">
    <property type="entry name" value="ACOT8-like_C"/>
</dbReference>
<dbReference type="GO" id="GO:0009062">
    <property type="term" value="P:fatty acid catabolic process"/>
    <property type="evidence" value="ECO:0007669"/>
    <property type="project" value="TreeGrafter"/>
</dbReference>
<dbReference type="EMBL" id="JAQJAC010000010">
    <property type="protein sequence ID" value="KAJ5568980.1"/>
    <property type="molecule type" value="Genomic_DNA"/>
</dbReference>
<dbReference type="Proteomes" id="UP001216150">
    <property type="component" value="Unassembled WGS sequence"/>
</dbReference>
<dbReference type="SUPFAM" id="SSF54637">
    <property type="entry name" value="Thioesterase/thiol ester dehydrase-isomerase"/>
    <property type="match status" value="2"/>
</dbReference>
<accession>A0AAD6DAZ0</accession>
<feature type="domain" description="Acyl-CoA thioesterase-like N-terminal HotDog" evidence="3">
    <location>
        <begin position="28"/>
        <end position="116"/>
    </location>
</feature>
<dbReference type="Pfam" id="PF13622">
    <property type="entry name" value="4HBT_3"/>
    <property type="match status" value="1"/>
</dbReference>
<comment type="caution">
    <text evidence="5">The sequence shown here is derived from an EMBL/GenBank/DDBJ whole genome shotgun (WGS) entry which is preliminary data.</text>
</comment>
<evidence type="ECO:0000256" key="2">
    <source>
        <dbReference type="ARBA" id="ARBA00022801"/>
    </source>
</evidence>
<dbReference type="GO" id="GO:0006637">
    <property type="term" value="P:acyl-CoA metabolic process"/>
    <property type="evidence" value="ECO:0007669"/>
    <property type="project" value="InterPro"/>
</dbReference>
<feature type="domain" description="Acyl-CoA thioesterase-like C-terminal" evidence="4">
    <location>
        <begin position="140"/>
        <end position="281"/>
    </location>
</feature>
<dbReference type="AlphaFoldDB" id="A0AAD6DAZ0"/>
<protein>
    <submittedName>
        <fullName evidence="5">Thioesterase/thiol ester dehydrase-isomerase</fullName>
    </submittedName>
</protein>
<gene>
    <name evidence="5" type="ORF">N7450_011466</name>
</gene>
<dbReference type="GO" id="GO:0005782">
    <property type="term" value="C:peroxisomal matrix"/>
    <property type="evidence" value="ECO:0007669"/>
    <property type="project" value="UniProtKB-SubCell"/>
</dbReference>
<dbReference type="PANTHER" id="PTHR11066">
    <property type="entry name" value="ACYL-COA THIOESTERASE"/>
    <property type="match status" value="1"/>
</dbReference>
<evidence type="ECO:0000313" key="6">
    <source>
        <dbReference type="Proteomes" id="UP001216150"/>
    </source>
</evidence>
<evidence type="ECO:0000313" key="5">
    <source>
        <dbReference type="EMBL" id="KAJ5568980.1"/>
    </source>
</evidence>
<dbReference type="GO" id="GO:0047617">
    <property type="term" value="F:fatty acyl-CoA hydrolase activity"/>
    <property type="evidence" value="ECO:0007669"/>
    <property type="project" value="InterPro"/>
</dbReference>
<dbReference type="InterPro" id="IPR042171">
    <property type="entry name" value="Acyl-CoA_hotdog"/>
</dbReference>
<keyword evidence="6" id="KW-1185">Reference proteome</keyword>
<comment type="similarity">
    <text evidence="1">Belongs to the C/M/P thioester hydrolase family.</text>
</comment>
<sequence>MTASIIFKEQISVEPIGKDCYRSVVPPIPMGDLADWAYGGNTLAIAVRAAYSMVAEGDHLYSISGHFVRPASQFKKLICRVEHVRESRVFKTRHLRVLQSEGNSEQLCLIATADFHIDEPDEMVTYSAHPQVEVPCSPPEETEVEKTLESGLYKNLDKFIEVRPHSAKKSGKQVPDLVSADRFRIDEPLYTEADRITALAFYMNRGLAYIPANHSGFSLFQASACATLDFALRIITHDVDLRDWHVSERQIYGAGNARALSEGRVFDTKGHLLASMTQTTILRPKKGISKI</sequence>
<organism evidence="5 6">
    <name type="scientific">Penicillium hetheringtonii</name>
    <dbReference type="NCBI Taxonomy" id="911720"/>
    <lineage>
        <taxon>Eukaryota</taxon>
        <taxon>Fungi</taxon>
        <taxon>Dikarya</taxon>
        <taxon>Ascomycota</taxon>
        <taxon>Pezizomycotina</taxon>
        <taxon>Eurotiomycetes</taxon>
        <taxon>Eurotiomycetidae</taxon>
        <taxon>Eurotiales</taxon>
        <taxon>Aspergillaceae</taxon>
        <taxon>Penicillium</taxon>
    </lineage>
</organism>
<evidence type="ECO:0000256" key="1">
    <source>
        <dbReference type="ARBA" id="ARBA00006538"/>
    </source>
</evidence>
<evidence type="ECO:0000259" key="4">
    <source>
        <dbReference type="Pfam" id="PF20789"/>
    </source>
</evidence>
<dbReference type="InterPro" id="IPR049449">
    <property type="entry name" value="TesB_ACOT8-like_N"/>
</dbReference>
<dbReference type="InterPro" id="IPR003703">
    <property type="entry name" value="Acyl_CoA_thio"/>
</dbReference>
<name>A0AAD6DAZ0_9EURO</name>
<dbReference type="CDD" id="cd03444">
    <property type="entry name" value="Thioesterase_II_repeat1"/>
    <property type="match status" value="1"/>
</dbReference>
<dbReference type="CDD" id="cd03445">
    <property type="entry name" value="Thioesterase_II_repeat2"/>
    <property type="match status" value="1"/>
</dbReference>
<dbReference type="Pfam" id="PF20789">
    <property type="entry name" value="4HBT_3C"/>
    <property type="match status" value="1"/>
</dbReference>
<keyword evidence="2" id="KW-0378">Hydrolase</keyword>
<dbReference type="PANTHER" id="PTHR11066:SF35">
    <property type="entry name" value="ACYL-COA THIOESTERASE II"/>
    <property type="match status" value="1"/>
</dbReference>